<evidence type="ECO:0000313" key="1">
    <source>
        <dbReference type="EMBL" id="EFS93694.1"/>
    </source>
</evidence>
<comment type="caution">
    <text evidence="1">The sequence shown here is derived from an EMBL/GenBank/DDBJ whole genome shotgun (WGS) entry which is preliminary data.</text>
</comment>
<organism evidence="1 2">
    <name type="scientific">Cutibacterium modestum HL044PA1</name>
    <dbReference type="NCBI Taxonomy" id="765109"/>
    <lineage>
        <taxon>Bacteria</taxon>
        <taxon>Bacillati</taxon>
        <taxon>Actinomycetota</taxon>
        <taxon>Actinomycetes</taxon>
        <taxon>Propionibacteriales</taxon>
        <taxon>Propionibacteriaceae</taxon>
        <taxon>Cutibacterium</taxon>
        <taxon>Cutibacterium modestum</taxon>
    </lineage>
</organism>
<dbReference type="Proteomes" id="UP000003179">
    <property type="component" value="Unassembled WGS sequence"/>
</dbReference>
<protein>
    <submittedName>
        <fullName evidence="1">Uncharacterized protein</fullName>
    </submittedName>
</protein>
<reference evidence="1" key="1">
    <citation type="submission" date="2010-08" db="EMBL/GenBank/DDBJ databases">
        <authorList>
            <person name="Weinstock G."/>
            <person name="Sodergren E."/>
            <person name="Clifton S."/>
            <person name="Fulton L."/>
            <person name="Fulton B."/>
            <person name="Courtney L."/>
            <person name="Fronick C."/>
            <person name="Harrison M."/>
            <person name="Strong C."/>
            <person name="Farmer C."/>
            <person name="Delahaunty K."/>
            <person name="Markovic C."/>
            <person name="Hall O."/>
            <person name="Minx P."/>
            <person name="Tomlinson C."/>
            <person name="Mitreva M."/>
            <person name="Hou S."/>
            <person name="Chen J."/>
            <person name="Wollam A."/>
            <person name="Pepin K.H."/>
            <person name="Johnson M."/>
            <person name="Bhonagiri V."/>
            <person name="Zhang X."/>
            <person name="Suruliraj S."/>
            <person name="Warren W."/>
            <person name="Chinwalla A."/>
            <person name="Mardis E.R."/>
            <person name="Wilson R.K."/>
        </authorList>
    </citation>
    <scope>NUCLEOTIDE SEQUENCE [LARGE SCALE GENOMIC DNA]</scope>
    <source>
        <strain evidence="1">HL044PA1</strain>
    </source>
</reference>
<accession>A0ABP2KCD8</accession>
<evidence type="ECO:0000313" key="2">
    <source>
        <dbReference type="Proteomes" id="UP000003179"/>
    </source>
</evidence>
<dbReference type="EMBL" id="ADZU01000003">
    <property type="protein sequence ID" value="EFS93694.1"/>
    <property type="molecule type" value="Genomic_DNA"/>
</dbReference>
<gene>
    <name evidence="1" type="ORF">HMPREF9607_00148</name>
</gene>
<proteinExistence type="predicted"/>
<name>A0ABP2KCD8_9ACTN</name>
<keyword evidence="2" id="KW-1185">Reference proteome</keyword>
<sequence length="45" mass="4805">MWRPADDDRLRVHAHVVSPALDKSAPASGMQGLILVGRVPVAVTN</sequence>